<dbReference type="PROSITE" id="PS01322">
    <property type="entry name" value="PHOSPHOTRIESTERASE_1"/>
    <property type="match status" value="1"/>
</dbReference>
<dbReference type="InterPro" id="IPR001559">
    <property type="entry name" value="Phosphotriesterase"/>
</dbReference>
<gene>
    <name evidence="4" type="ORF">P5G62_010600</name>
</gene>
<keyword evidence="2" id="KW-0378">Hydrolase</keyword>
<evidence type="ECO:0000256" key="2">
    <source>
        <dbReference type="ARBA" id="ARBA00022801"/>
    </source>
</evidence>
<evidence type="ECO:0000256" key="1">
    <source>
        <dbReference type="ARBA" id="ARBA00022723"/>
    </source>
</evidence>
<dbReference type="SUPFAM" id="SSF51556">
    <property type="entry name" value="Metallo-dependent hydrolases"/>
    <property type="match status" value="1"/>
</dbReference>
<dbReference type="RefSeq" id="WP_306075082.1">
    <property type="nucleotide sequence ID" value="NZ_JAROBZ020000001.1"/>
</dbReference>
<evidence type="ECO:0000313" key="5">
    <source>
        <dbReference type="Proteomes" id="UP001241748"/>
    </source>
</evidence>
<comment type="caution">
    <text evidence="4">The sequence shown here is derived from an EMBL/GenBank/DDBJ whole genome shotgun (WGS) entry which is preliminary data.</text>
</comment>
<accession>A0ABV4YTY3</accession>
<proteinExistence type="inferred from homology"/>
<sequence>MSTVHSVKGEINIEDLGCTLIHEHLRTRDERVVAQFPHLYDVEEEISLAAAQVKAARERGVKTIFDPSVMGLDRDVRFMAKVADETGMQIIAATGIFTFHYLPTRFVSNDINFMAEQFVRDIEVGVQNSSIRAGFLKCATDYQGITPDVEKVIRAVARAHHKTGVPIMTHSHPASGTGLMQLAIFKEEGVPLNNVLIGHCGDTDNLDYIERVLESGAFIGMDRYGITHTLSTEKRNDTVIELVKRGYTSRMFLSQDYCCTTDLHKPEANKRAAYPDWSMTFLMDKVLPALKNHGVTDEHIHIMMVENVKAWLSTN</sequence>
<reference evidence="4 5" key="1">
    <citation type="submission" date="2024-05" db="EMBL/GenBank/DDBJ databases">
        <authorList>
            <person name="Venkateswaran K."/>
        </authorList>
    </citation>
    <scope>NUCLEOTIDE SEQUENCE [LARGE SCALE GENOMIC DNA]</scope>
    <source>
        <strain evidence="4 5">179-C4-2-HS</strain>
    </source>
</reference>
<dbReference type="PIRSF" id="PIRSF016839">
    <property type="entry name" value="PhP"/>
    <property type="match status" value="1"/>
</dbReference>
<comment type="similarity">
    <text evidence="3">Belongs to the metallo-dependent hydrolases superfamily. Phosphotriesterase family.</text>
</comment>
<dbReference type="PROSITE" id="PS51347">
    <property type="entry name" value="PHOSPHOTRIESTERASE_2"/>
    <property type="match status" value="1"/>
</dbReference>
<dbReference type="EMBL" id="JAROBZ020000001">
    <property type="protein sequence ID" value="MFB3167558.1"/>
    <property type="molecule type" value="Genomic_DNA"/>
</dbReference>
<dbReference type="InterPro" id="IPR032466">
    <property type="entry name" value="Metal_Hydrolase"/>
</dbReference>
<keyword evidence="5" id="KW-1185">Reference proteome</keyword>
<dbReference type="PANTHER" id="PTHR10819">
    <property type="entry name" value="PHOSPHOTRIESTERASE-RELATED"/>
    <property type="match status" value="1"/>
</dbReference>
<dbReference type="Proteomes" id="UP001241748">
    <property type="component" value="Unassembled WGS sequence"/>
</dbReference>
<dbReference type="InterPro" id="IPR017947">
    <property type="entry name" value="AryldialkylPase_Zn-BS"/>
</dbReference>
<dbReference type="Pfam" id="PF02126">
    <property type="entry name" value="PTE"/>
    <property type="match status" value="1"/>
</dbReference>
<dbReference type="Gene3D" id="3.20.20.140">
    <property type="entry name" value="Metal-dependent hydrolases"/>
    <property type="match status" value="1"/>
</dbReference>
<keyword evidence="1" id="KW-0479">Metal-binding</keyword>
<evidence type="ECO:0000313" key="4">
    <source>
        <dbReference type="EMBL" id="MFB3167558.1"/>
    </source>
</evidence>
<organism evidence="4 5">
    <name type="scientific">Neobacillus driksii</name>
    <dbReference type="NCBI Taxonomy" id="3035913"/>
    <lineage>
        <taxon>Bacteria</taxon>
        <taxon>Bacillati</taxon>
        <taxon>Bacillota</taxon>
        <taxon>Bacilli</taxon>
        <taxon>Bacillales</taxon>
        <taxon>Bacillaceae</taxon>
        <taxon>Neobacillus</taxon>
    </lineage>
</organism>
<evidence type="ECO:0000256" key="3">
    <source>
        <dbReference type="PROSITE-ProRule" id="PRU00679"/>
    </source>
</evidence>
<feature type="modified residue" description="N6-carboxylysine" evidence="3">
    <location>
        <position position="137"/>
    </location>
</feature>
<dbReference type="PANTHER" id="PTHR10819:SF3">
    <property type="entry name" value="PHOSPHOTRIESTERASE-RELATED PROTEIN"/>
    <property type="match status" value="1"/>
</dbReference>
<name>A0ABV4YTY3_9BACI</name>
<protein>
    <submittedName>
        <fullName evidence="4">Phosphotriesterase</fullName>
    </submittedName>
</protein>